<comment type="caution">
    <text evidence="1">The sequence shown here is derived from an EMBL/GenBank/DDBJ whole genome shotgun (WGS) entry which is preliminary data.</text>
</comment>
<proteinExistence type="predicted"/>
<protein>
    <recommendedName>
        <fullName evidence="3">F-box associated domain-containing protein</fullName>
    </recommendedName>
</protein>
<keyword evidence="2" id="KW-1185">Reference proteome</keyword>
<evidence type="ECO:0008006" key="3">
    <source>
        <dbReference type="Google" id="ProtNLM"/>
    </source>
</evidence>
<sequence length="278" mass="32686">MLKNLPTHHKPLTIIADDDQSTIQFIHFHLYNFFGPEKTYSVHSDCSYIPLLPNISSSRLRLFGGENTDILEQFLELSQNHHTLSIHRRLGTDERTGYENKLGRIQNLALVSFRIDTELLLPSFQGSKLYVETSSLHEPSAVDLLRTWKSGDRYQQLESVQIFNRYFQWRPLVVDPIRLLEQVDLKRFDNSKESPKFHYWKIHYSTTSCHHWWKSDQFSSEFYMVRDTDGVVASISVTPYSFNFGVWKMTETELFDRMSNGTLEVQPPKKWSSIYKPL</sequence>
<organism evidence="1 2">
    <name type="scientific">Caenorhabditis nigoni</name>
    <dbReference type="NCBI Taxonomy" id="1611254"/>
    <lineage>
        <taxon>Eukaryota</taxon>
        <taxon>Metazoa</taxon>
        <taxon>Ecdysozoa</taxon>
        <taxon>Nematoda</taxon>
        <taxon>Chromadorea</taxon>
        <taxon>Rhabditida</taxon>
        <taxon>Rhabditina</taxon>
        <taxon>Rhabditomorpha</taxon>
        <taxon>Rhabditoidea</taxon>
        <taxon>Rhabditidae</taxon>
        <taxon>Peloderinae</taxon>
        <taxon>Caenorhabditis</taxon>
    </lineage>
</organism>
<dbReference type="EMBL" id="PDUG01000004">
    <property type="protein sequence ID" value="PIC34217.1"/>
    <property type="molecule type" value="Genomic_DNA"/>
</dbReference>
<dbReference type="Proteomes" id="UP000230233">
    <property type="component" value="Chromosome IV"/>
</dbReference>
<dbReference type="PANTHER" id="PTHR21503:SF8">
    <property type="entry name" value="F-BOX ASSOCIATED DOMAIN-CONTAINING PROTEIN-RELATED"/>
    <property type="match status" value="1"/>
</dbReference>
<accession>A0A2G5U3V2</accession>
<gene>
    <name evidence="1" type="primary">Cnig_chr_IV.g13937</name>
    <name evidence="1" type="ORF">B9Z55_013937</name>
</gene>
<name>A0A2G5U3V2_9PELO</name>
<dbReference type="AlphaFoldDB" id="A0A2G5U3V2"/>
<evidence type="ECO:0000313" key="2">
    <source>
        <dbReference type="Proteomes" id="UP000230233"/>
    </source>
</evidence>
<evidence type="ECO:0000313" key="1">
    <source>
        <dbReference type="EMBL" id="PIC34217.1"/>
    </source>
</evidence>
<dbReference type="PANTHER" id="PTHR21503">
    <property type="entry name" value="F-BOX-CONTAINING HYPOTHETICAL PROTEIN C.ELEGANS"/>
    <property type="match status" value="1"/>
</dbReference>
<reference evidence="2" key="1">
    <citation type="submission" date="2017-10" db="EMBL/GenBank/DDBJ databases">
        <title>Rapid genome shrinkage in a self-fertile nematode reveals novel sperm competition proteins.</title>
        <authorList>
            <person name="Yin D."/>
            <person name="Schwarz E.M."/>
            <person name="Thomas C.G."/>
            <person name="Felde R.L."/>
            <person name="Korf I.F."/>
            <person name="Cutter A.D."/>
            <person name="Schartner C.M."/>
            <person name="Ralston E.J."/>
            <person name="Meyer B.J."/>
            <person name="Haag E.S."/>
        </authorList>
    </citation>
    <scope>NUCLEOTIDE SEQUENCE [LARGE SCALE GENOMIC DNA]</scope>
    <source>
        <strain evidence="2">JU1422</strain>
    </source>
</reference>
<dbReference type="OrthoDB" id="5908015at2759"/>